<reference evidence="1" key="2">
    <citation type="submission" date="2015-03" db="EMBL/GenBank/DDBJ databases">
        <authorList>
            <person name="Chow C.-E.T."/>
            <person name="Winget D.M."/>
            <person name="White R.A.III."/>
            <person name="Hallam S.J."/>
            <person name="Suttle C.A."/>
        </authorList>
    </citation>
    <scope>NUCLEOTIDE SEQUENCE</scope>
    <source>
        <strain evidence="1">Anoxic2_3</strain>
    </source>
</reference>
<accession>A0A0F7L4L4</accession>
<organism evidence="1">
    <name type="scientific">uncultured marine virus</name>
    <dbReference type="NCBI Taxonomy" id="186617"/>
    <lineage>
        <taxon>Viruses</taxon>
        <taxon>environmental samples</taxon>
    </lineage>
</organism>
<reference evidence="1" key="1">
    <citation type="journal article" date="2015" name="Front. Microbiol.">
        <title>Combining genomic sequencing methods to explore viral diversity and reveal potential virus-host interactions.</title>
        <authorList>
            <person name="Chow C.E."/>
            <person name="Winget D.M."/>
            <person name="White R.A.III."/>
            <person name="Hallam S.J."/>
            <person name="Suttle C.A."/>
        </authorList>
    </citation>
    <scope>NUCLEOTIDE SEQUENCE</scope>
    <source>
        <strain evidence="1">Anoxic2_3</strain>
    </source>
</reference>
<dbReference type="EMBL" id="KR029587">
    <property type="protein sequence ID" value="AKH46915.1"/>
    <property type="molecule type" value="Genomic_DNA"/>
</dbReference>
<name>A0A0F7L4L4_9VIRU</name>
<evidence type="ECO:0000313" key="1">
    <source>
        <dbReference type="EMBL" id="AKH46915.1"/>
    </source>
</evidence>
<protein>
    <submittedName>
        <fullName evidence="1">Uncharacterized protein</fullName>
    </submittedName>
</protein>
<sequence>MRTMTMLLSLSFAVSGFHGGLKTLPLTCLGRSRPIPMFRLVRLLLILIFRLKVLAS</sequence>
<proteinExistence type="predicted"/>